<evidence type="ECO:0000256" key="4">
    <source>
        <dbReference type="ARBA" id="ARBA00022989"/>
    </source>
</evidence>
<dbReference type="PANTHER" id="PTHR22950">
    <property type="entry name" value="AMINO ACID TRANSPORTER"/>
    <property type="match status" value="1"/>
</dbReference>
<reference evidence="8 9" key="2">
    <citation type="journal article" date="2017" name="Genome Biol.">
        <title>New reference genome sequences of hot pepper reveal the massive evolution of plant disease-resistance genes by retroduplication.</title>
        <authorList>
            <person name="Kim S."/>
            <person name="Park J."/>
            <person name="Yeom S.I."/>
            <person name="Kim Y.M."/>
            <person name="Seo E."/>
            <person name="Kim K.T."/>
            <person name="Kim M.S."/>
            <person name="Lee J.M."/>
            <person name="Cheong K."/>
            <person name="Shin H.S."/>
            <person name="Kim S.B."/>
            <person name="Han K."/>
            <person name="Lee J."/>
            <person name="Park M."/>
            <person name="Lee H.A."/>
            <person name="Lee H.Y."/>
            <person name="Lee Y."/>
            <person name="Oh S."/>
            <person name="Lee J.H."/>
            <person name="Choi E."/>
            <person name="Choi E."/>
            <person name="Lee S.E."/>
            <person name="Jeon J."/>
            <person name="Kim H."/>
            <person name="Choi G."/>
            <person name="Song H."/>
            <person name="Lee J."/>
            <person name="Lee S.C."/>
            <person name="Kwon J.K."/>
            <person name="Lee H.Y."/>
            <person name="Koo N."/>
            <person name="Hong Y."/>
            <person name="Kim R.W."/>
            <person name="Kang W.H."/>
            <person name="Huh J.H."/>
            <person name="Kang B.C."/>
            <person name="Yang T.J."/>
            <person name="Lee Y.H."/>
            <person name="Bennetzen J.L."/>
            <person name="Choi D."/>
        </authorList>
    </citation>
    <scope>NUCLEOTIDE SEQUENCE [LARGE SCALE GENOMIC DNA]</scope>
    <source>
        <strain evidence="9">cv. CM334</strain>
    </source>
</reference>
<comment type="caution">
    <text evidence="8">The sequence shown here is derived from an EMBL/GenBank/DDBJ whole genome shotgun (WGS) entry which is preliminary data.</text>
</comment>
<feature type="transmembrane region" description="Helical" evidence="6">
    <location>
        <begin position="53"/>
        <end position="75"/>
    </location>
</feature>
<sequence length="113" mass="12526">MTMEFEIEGLEEEAPMIMGFKTNEASSSSDALKVLVGARILGLPYTFKKIGWVMGYLLIISIATLDYYCMMFLVYSKRKVESQSEAVKISSFGDLRFAVCGSVSRIVVDAMAV</sequence>
<keyword evidence="4 6" id="KW-1133">Transmembrane helix</keyword>
<evidence type="ECO:0000256" key="3">
    <source>
        <dbReference type="ARBA" id="ARBA00022970"/>
    </source>
</evidence>
<accession>A0A2G2XYW0</accession>
<protein>
    <recommendedName>
        <fullName evidence="7">Amino acid transporter transmembrane domain-containing protein</fullName>
    </recommendedName>
</protein>
<evidence type="ECO:0000256" key="2">
    <source>
        <dbReference type="ARBA" id="ARBA00022692"/>
    </source>
</evidence>
<dbReference type="GO" id="GO:0006865">
    <property type="term" value="P:amino acid transport"/>
    <property type="evidence" value="ECO:0007669"/>
    <property type="project" value="UniProtKB-KW"/>
</dbReference>
<dbReference type="Pfam" id="PF01490">
    <property type="entry name" value="Aa_trans"/>
    <property type="match status" value="1"/>
</dbReference>
<dbReference type="Proteomes" id="UP000222542">
    <property type="component" value="Unassembled WGS sequence"/>
</dbReference>
<keyword evidence="5 6" id="KW-0472">Membrane</keyword>
<dbReference type="GO" id="GO:0031090">
    <property type="term" value="C:organelle membrane"/>
    <property type="evidence" value="ECO:0007669"/>
    <property type="project" value="UniProtKB-ARBA"/>
</dbReference>
<proteinExistence type="predicted"/>
<evidence type="ECO:0000259" key="7">
    <source>
        <dbReference type="Pfam" id="PF01490"/>
    </source>
</evidence>
<dbReference type="PANTHER" id="PTHR22950:SF585">
    <property type="entry name" value="AMINO ACID TRANSPORTER ANTL2-LIKE"/>
    <property type="match status" value="1"/>
</dbReference>
<reference evidence="8 9" key="1">
    <citation type="journal article" date="2014" name="Nat. Genet.">
        <title>Genome sequence of the hot pepper provides insights into the evolution of pungency in Capsicum species.</title>
        <authorList>
            <person name="Kim S."/>
            <person name="Park M."/>
            <person name="Yeom S.I."/>
            <person name="Kim Y.M."/>
            <person name="Lee J.M."/>
            <person name="Lee H.A."/>
            <person name="Seo E."/>
            <person name="Choi J."/>
            <person name="Cheong K."/>
            <person name="Kim K.T."/>
            <person name="Jung K."/>
            <person name="Lee G.W."/>
            <person name="Oh S.K."/>
            <person name="Bae C."/>
            <person name="Kim S.B."/>
            <person name="Lee H.Y."/>
            <person name="Kim S.Y."/>
            <person name="Kim M.S."/>
            <person name="Kang B.C."/>
            <person name="Jo Y.D."/>
            <person name="Yang H.B."/>
            <person name="Jeong H.J."/>
            <person name="Kang W.H."/>
            <person name="Kwon J.K."/>
            <person name="Shin C."/>
            <person name="Lim J.Y."/>
            <person name="Park J.H."/>
            <person name="Huh J.H."/>
            <person name="Kim J.S."/>
            <person name="Kim B.D."/>
            <person name="Cohen O."/>
            <person name="Paran I."/>
            <person name="Suh M.C."/>
            <person name="Lee S.B."/>
            <person name="Kim Y.K."/>
            <person name="Shin Y."/>
            <person name="Noh S.J."/>
            <person name="Park J."/>
            <person name="Seo Y.S."/>
            <person name="Kwon S.Y."/>
            <person name="Kim H.A."/>
            <person name="Park J.M."/>
            <person name="Kim H.J."/>
            <person name="Choi S.B."/>
            <person name="Bosland P.W."/>
            <person name="Reeves G."/>
            <person name="Jo S.H."/>
            <person name="Lee B.W."/>
            <person name="Cho H.T."/>
            <person name="Choi H.S."/>
            <person name="Lee M.S."/>
            <person name="Yu Y."/>
            <person name="Do Choi Y."/>
            <person name="Park B.S."/>
            <person name="van Deynze A."/>
            <person name="Ashrafi H."/>
            <person name="Hill T."/>
            <person name="Kim W.T."/>
            <person name="Pai H.S."/>
            <person name="Ahn H.K."/>
            <person name="Yeam I."/>
            <person name="Giovannoni J.J."/>
            <person name="Rose J.K."/>
            <person name="Sorensen I."/>
            <person name="Lee S.J."/>
            <person name="Kim R.W."/>
            <person name="Choi I.Y."/>
            <person name="Choi B.S."/>
            <person name="Lim J.S."/>
            <person name="Lee Y.H."/>
            <person name="Choi D."/>
        </authorList>
    </citation>
    <scope>NUCLEOTIDE SEQUENCE [LARGE SCALE GENOMIC DNA]</scope>
    <source>
        <strain evidence="9">cv. CM334</strain>
    </source>
</reference>
<dbReference type="AlphaFoldDB" id="A0A2G2XYW0"/>
<evidence type="ECO:0000256" key="5">
    <source>
        <dbReference type="ARBA" id="ARBA00023136"/>
    </source>
</evidence>
<feature type="domain" description="Amino acid transporter transmembrane" evidence="7">
    <location>
        <begin position="32"/>
        <end position="111"/>
    </location>
</feature>
<evidence type="ECO:0000256" key="1">
    <source>
        <dbReference type="ARBA" id="ARBA00004141"/>
    </source>
</evidence>
<comment type="subcellular location">
    <subcellularLocation>
        <location evidence="1">Membrane</location>
        <topology evidence="1">Multi-pass membrane protein</topology>
    </subcellularLocation>
</comment>
<organism evidence="8 9">
    <name type="scientific">Capsicum annuum</name>
    <name type="common">Capsicum pepper</name>
    <dbReference type="NCBI Taxonomy" id="4072"/>
    <lineage>
        <taxon>Eukaryota</taxon>
        <taxon>Viridiplantae</taxon>
        <taxon>Streptophyta</taxon>
        <taxon>Embryophyta</taxon>
        <taxon>Tracheophyta</taxon>
        <taxon>Spermatophyta</taxon>
        <taxon>Magnoliopsida</taxon>
        <taxon>eudicotyledons</taxon>
        <taxon>Gunneridae</taxon>
        <taxon>Pentapetalae</taxon>
        <taxon>asterids</taxon>
        <taxon>lamiids</taxon>
        <taxon>Solanales</taxon>
        <taxon>Solanaceae</taxon>
        <taxon>Solanoideae</taxon>
        <taxon>Capsiceae</taxon>
        <taxon>Capsicum</taxon>
    </lineage>
</organism>
<dbReference type="Gramene" id="PHT62660">
    <property type="protein sequence ID" value="PHT62660"/>
    <property type="gene ID" value="T459_33498"/>
</dbReference>
<evidence type="ECO:0000256" key="6">
    <source>
        <dbReference type="SAM" id="Phobius"/>
    </source>
</evidence>
<dbReference type="InterPro" id="IPR013057">
    <property type="entry name" value="AA_transpt_TM"/>
</dbReference>
<gene>
    <name evidence="8" type="ORF">T459_33498</name>
</gene>
<name>A0A2G2XYW0_CAPAN</name>
<evidence type="ECO:0000313" key="8">
    <source>
        <dbReference type="EMBL" id="PHT62660.1"/>
    </source>
</evidence>
<evidence type="ECO:0000313" key="9">
    <source>
        <dbReference type="Proteomes" id="UP000222542"/>
    </source>
</evidence>
<keyword evidence="9" id="KW-1185">Reference proteome</keyword>
<keyword evidence="3" id="KW-0029">Amino-acid transport</keyword>
<dbReference type="EMBL" id="AYRZ02000068">
    <property type="protein sequence ID" value="PHT62660.1"/>
    <property type="molecule type" value="Genomic_DNA"/>
</dbReference>
<keyword evidence="2 6" id="KW-0812">Transmembrane</keyword>
<keyword evidence="3" id="KW-0813">Transport</keyword>